<protein>
    <recommendedName>
        <fullName evidence="6">Vacuolar protein sorting-associated protein 13 VPS13 adaptor binding domain-containing protein</fullName>
    </recommendedName>
</protein>
<feature type="domain" description="VPS13-like middle region" evidence="2">
    <location>
        <begin position="39"/>
        <end position="341"/>
    </location>
</feature>
<dbReference type="InterPro" id="IPR009543">
    <property type="entry name" value="VPS13_VAB"/>
</dbReference>
<accession>A0ABN8P6Z8</accession>
<evidence type="ECO:0000256" key="1">
    <source>
        <dbReference type="SAM" id="MobiDB-lite"/>
    </source>
</evidence>
<organism evidence="4 5">
    <name type="scientific">Porites lobata</name>
    <dbReference type="NCBI Taxonomy" id="104759"/>
    <lineage>
        <taxon>Eukaryota</taxon>
        <taxon>Metazoa</taxon>
        <taxon>Cnidaria</taxon>
        <taxon>Anthozoa</taxon>
        <taxon>Hexacorallia</taxon>
        <taxon>Scleractinia</taxon>
        <taxon>Fungiina</taxon>
        <taxon>Poritidae</taxon>
        <taxon>Porites</taxon>
    </lineage>
</organism>
<dbReference type="InterPro" id="IPR026847">
    <property type="entry name" value="VPS13"/>
</dbReference>
<evidence type="ECO:0008006" key="6">
    <source>
        <dbReference type="Google" id="ProtNLM"/>
    </source>
</evidence>
<feature type="compositionally biased region" description="Low complexity" evidence="1">
    <location>
        <begin position="416"/>
        <end position="430"/>
    </location>
</feature>
<evidence type="ECO:0000313" key="5">
    <source>
        <dbReference type="Proteomes" id="UP001159405"/>
    </source>
</evidence>
<proteinExistence type="predicted"/>
<evidence type="ECO:0000313" key="4">
    <source>
        <dbReference type="EMBL" id="CAH3135802.1"/>
    </source>
</evidence>
<dbReference type="Pfam" id="PF25036">
    <property type="entry name" value="VPS13_VAB"/>
    <property type="match status" value="1"/>
</dbReference>
<dbReference type="InterPro" id="IPR056747">
    <property type="entry name" value="VPS13-like_M"/>
</dbReference>
<evidence type="ECO:0000259" key="3">
    <source>
        <dbReference type="Pfam" id="PF25036"/>
    </source>
</evidence>
<gene>
    <name evidence="4" type="ORF">PLOB_00038076</name>
</gene>
<reference evidence="4 5" key="1">
    <citation type="submission" date="2022-05" db="EMBL/GenBank/DDBJ databases">
        <authorList>
            <consortium name="Genoscope - CEA"/>
            <person name="William W."/>
        </authorList>
    </citation>
    <scope>NUCLEOTIDE SEQUENCE [LARGE SCALE GENOMIC DNA]</scope>
</reference>
<dbReference type="PANTHER" id="PTHR16166">
    <property type="entry name" value="VACUOLAR PROTEIN SORTING-ASSOCIATED PROTEIN VPS13"/>
    <property type="match status" value="1"/>
</dbReference>
<feature type="domain" description="Vacuolar protein sorting-associated protein 13 VPS13 adaptor binding" evidence="3">
    <location>
        <begin position="660"/>
        <end position="1109"/>
    </location>
</feature>
<sequence length="1312" mass="144873">MDASDDSSSFKEYEPPPPSAIGVATRCEMPAQPLPQKTFEMEVNVSGTEFVVLENIKTVDTHAVILKLSAVLAWRPNHPGQKWLSCSVQSLEMFSCVLSCEEDTALSIIDPASALVELNNARRQKGGKNANLLDIAEEQLPSLEINLQSPLTIRVSYNDYKLYLSILKSVSKQLNRAIKSEASATWLLENATPVHQAQTSQQQGSAQGWRFARCEVSAKPVVVYSFKIQQNSVISSTSYCNVVKTHGSCNSSAVGCVRAGTVCVCLIDDCGNSDVPLMEFSTQNLYFWHDLQSTGDGSAHCTLIVQYYNRNVSDWETFLEPWKCQLHWQEQHRTQTSKGRFLAKLDAPARLDVTVTTTLINMINHTIASWSEDYYRPDPPPVSAVATSGTPSLPSVSSSMSGSRHDSLNRSMSTDSPLSSPTSRPESSASLWSTGSGFPRRRSPFVPFLLRNQTGELSITITLSKVILANTQQELPGIPGAGSGMISEWKEVPSGGEAPFEFTSGEKQRHKVSYLRTGYRLLPTTLLTLTPFTPPSVPSHPIPFHPIHPSHPITSFSLLNFSSLVHDDLIWPYTRLKTSIPLIETHELNIHQVVVQMEGWGPLCPVSVDRVGTFFRQARPQKFDTASMVKTKQSSDPNLLACVLVYLIGKFTVVSVLQSARVVFDVSLEGRARKVVTLRSALMIKNKMDLPVEIKLQGLTSLHRTSTLPVLPPEASVAIPLRCTSWKLYLRPHGVGVGFCSQPLEWKGVLRGHRTMGYSRECYPASTAAESGRKFRFCVAVKREGYPEDVPLHESAPSKGLNIMTQPAHTLTIMYPVMLVNLLPCDLSYNVQNIPAKGNIKAGKSVPLHTADPEKALDFSIRIENFLYCDNIRISRPLSMMSSYIIHLELQDTKRRSLILNVKVSFEPGGSLRVSIYAPYWIINNTGIPLVFKQDAVNYDMAGQFDEQETAPSLTPLLFSFSDRGAPTRCQMRIGRSYQLGSGKPVWSNSFSSDSPREHELKRVHARQGGSRPDNLAASFAAPACKVSSSAVSRQLEMREQGACLFRANLPGEFVSLVTSKKLVYDIGIDVRFGQGRYCDTRIVTLATRYQLENRTQHTLTLSQRHFVRGQVSSFRSLSTSESHGYKLKRRRLSATSSGRLDNLAELSAAKLSKKKKATGEPLASYSYSNSSTSFCDVDPGGVVQPFTGWVSNEGVDINWDVGPVSSPVTVQQQTPKALSQLYQEPWCVFTGPEQTWINSYASGKALGLISVTLSVLSVMRWLDALLTDRVRGNAGSLLEQKLVIEPMGWTVKGLRSGARPCCGDPAKNCRT</sequence>
<name>A0ABN8P6Z8_9CNID</name>
<dbReference type="Pfam" id="PF25033">
    <property type="entry name" value="VPS13_M"/>
    <property type="match status" value="1"/>
</dbReference>
<dbReference type="PANTHER" id="PTHR16166:SF141">
    <property type="entry name" value="INTERMEMBRANE LIPID TRANSFER PROTEIN VPS13D"/>
    <property type="match status" value="1"/>
</dbReference>
<feature type="compositionally biased region" description="Low complexity" evidence="1">
    <location>
        <begin position="387"/>
        <end position="402"/>
    </location>
</feature>
<dbReference type="Proteomes" id="UP001159405">
    <property type="component" value="Unassembled WGS sequence"/>
</dbReference>
<feature type="region of interest" description="Disordered" evidence="1">
    <location>
        <begin position="987"/>
        <end position="1012"/>
    </location>
</feature>
<comment type="caution">
    <text evidence="4">The sequence shown here is derived from an EMBL/GenBank/DDBJ whole genome shotgun (WGS) entry which is preliminary data.</text>
</comment>
<evidence type="ECO:0000259" key="2">
    <source>
        <dbReference type="Pfam" id="PF25033"/>
    </source>
</evidence>
<keyword evidence="5" id="KW-1185">Reference proteome</keyword>
<feature type="region of interest" description="Disordered" evidence="1">
    <location>
        <begin position="381"/>
        <end position="435"/>
    </location>
</feature>
<dbReference type="EMBL" id="CALNXK010000056">
    <property type="protein sequence ID" value="CAH3135802.1"/>
    <property type="molecule type" value="Genomic_DNA"/>
</dbReference>